<evidence type="ECO:0000313" key="4">
    <source>
        <dbReference type="Proteomes" id="UP000435112"/>
    </source>
</evidence>
<dbReference type="AlphaFoldDB" id="A0A6A3KIE7"/>
<reference evidence="1 4" key="1">
    <citation type="submission" date="2018-09" db="EMBL/GenBank/DDBJ databases">
        <title>Genomic investigation of the strawberry pathogen Phytophthora fragariae indicates pathogenicity is determined by transcriptional variation in three key races.</title>
        <authorList>
            <person name="Adams T.M."/>
            <person name="Armitage A.D."/>
            <person name="Sobczyk M.K."/>
            <person name="Bates H.J."/>
            <person name="Dunwell J.M."/>
            <person name="Nellist C.F."/>
            <person name="Harrison R.J."/>
        </authorList>
    </citation>
    <scope>NUCLEOTIDE SEQUENCE [LARGE SCALE GENOMIC DNA]</scope>
    <source>
        <strain evidence="1 4">SCRP324</strain>
        <strain evidence="2 3">SCRP333</strain>
    </source>
</reference>
<dbReference type="Proteomes" id="UP000435112">
    <property type="component" value="Unassembled WGS sequence"/>
</dbReference>
<sequence length="128" mass="14435">MATGCALLGSRGSLLGSVFSGWITRLDILVKTYKWKRSSFGPASSFSLRMQQIEPRLQIVFLPNVKAHWRSLYEAGKMKEIRDGEWATKTDALANPGNPFFLETEAECNRCVNMEKDNSGQNWAKKSM</sequence>
<dbReference type="EMBL" id="QXFT01001234">
    <property type="protein sequence ID" value="KAE9324596.1"/>
    <property type="molecule type" value="Genomic_DNA"/>
</dbReference>
<proteinExistence type="predicted"/>
<evidence type="ECO:0000313" key="2">
    <source>
        <dbReference type="EMBL" id="KAE9324596.1"/>
    </source>
</evidence>
<keyword evidence="3" id="KW-1185">Reference proteome</keyword>
<evidence type="ECO:0000313" key="1">
    <source>
        <dbReference type="EMBL" id="KAE9007121.1"/>
    </source>
</evidence>
<dbReference type="EMBL" id="QXFU01001236">
    <property type="protein sequence ID" value="KAE9007121.1"/>
    <property type="molecule type" value="Genomic_DNA"/>
</dbReference>
<name>A0A6A3KIE7_9STRA</name>
<dbReference type="Proteomes" id="UP000434957">
    <property type="component" value="Unassembled WGS sequence"/>
</dbReference>
<comment type="caution">
    <text evidence="1">The sequence shown here is derived from an EMBL/GenBank/DDBJ whole genome shotgun (WGS) entry which is preliminary data.</text>
</comment>
<evidence type="ECO:0000313" key="3">
    <source>
        <dbReference type="Proteomes" id="UP000434957"/>
    </source>
</evidence>
<evidence type="ECO:0008006" key="5">
    <source>
        <dbReference type="Google" id="ProtNLM"/>
    </source>
</evidence>
<organism evidence="1 4">
    <name type="scientific">Phytophthora rubi</name>
    <dbReference type="NCBI Taxonomy" id="129364"/>
    <lineage>
        <taxon>Eukaryota</taxon>
        <taxon>Sar</taxon>
        <taxon>Stramenopiles</taxon>
        <taxon>Oomycota</taxon>
        <taxon>Peronosporomycetes</taxon>
        <taxon>Peronosporales</taxon>
        <taxon>Peronosporaceae</taxon>
        <taxon>Phytophthora</taxon>
    </lineage>
</organism>
<accession>A0A6A3KIE7</accession>
<protein>
    <recommendedName>
        <fullName evidence="5">DDE-1 domain-containing protein</fullName>
    </recommendedName>
</protein>
<gene>
    <name evidence="1" type="ORF">PR002_g16293</name>
    <name evidence="2" type="ORF">PR003_g16695</name>
</gene>